<dbReference type="Proteomes" id="UP000294749">
    <property type="component" value="Unassembled WGS sequence"/>
</dbReference>
<name>A0A4R7JK25_9FLAO</name>
<dbReference type="InterPro" id="IPR011990">
    <property type="entry name" value="TPR-like_helical_dom_sf"/>
</dbReference>
<dbReference type="InterPro" id="IPR021314">
    <property type="entry name" value="DUF2911"/>
</dbReference>
<gene>
    <name evidence="1" type="ORF">CLV90_3776</name>
</gene>
<evidence type="ECO:0000313" key="1">
    <source>
        <dbReference type="EMBL" id="TDT37944.1"/>
    </source>
</evidence>
<evidence type="ECO:0008006" key="3">
    <source>
        <dbReference type="Google" id="ProtNLM"/>
    </source>
</evidence>
<comment type="caution">
    <text evidence="1">The sequence shown here is derived from an EMBL/GenBank/DDBJ whole genome shotgun (WGS) entry which is preliminary data.</text>
</comment>
<proteinExistence type="predicted"/>
<accession>A0A4R7JK25</accession>
<protein>
    <recommendedName>
        <fullName evidence="3">DUF2911 family protein</fullName>
    </recommendedName>
</protein>
<sequence length="293" mass="33679">MRYTWFILPLLLCNLSWGQMNHPKASPFSKIEQEVGLSKITIAYSRPSAKGRVLFGNQLNGESGLVPYGRIWRVGANESTKITFSNDVLITDHLLSKGTYALYTFPEEKEWQVIFHNNTTHWGDGRTNYNLDEDALRILVAATQTQDFQESFLISFDGLDHNGAVMNLNWGTTQVSVPMFFDTKSIMQLQIDERLANSPTPQTYYEIARYYQEQDIHREKALGHVEEAIEKGGDTYYFYRVKSLILADLLRYDEAIAAAEISLKLSEIEGKDEFVRLNQNTISNWKSLRKKNK</sequence>
<dbReference type="Pfam" id="PF11138">
    <property type="entry name" value="DUF2911"/>
    <property type="match status" value="1"/>
</dbReference>
<reference evidence="1 2" key="1">
    <citation type="submission" date="2019-03" db="EMBL/GenBank/DDBJ databases">
        <title>Genomic Encyclopedia of Archaeal and Bacterial Type Strains, Phase II (KMG-II): from individual species to whole genera.</title>
        <authorList>
            <person name="Goeker M."/>
        </authorList>
    </citation>
    <scope>NUCLEOTIDE SEQUENCE [LARGE SCALE GENOMIC DNA]</scope>
    <source>
        <strain evidence="1 2">DSM 25233</strain>
    </source>
</reference>
<dbReference type="Gene3D" id="1.25.40.10">
    <property type="entry name" value="Tetratricopeptide repeat domain"/>
    <property type="match status" value="1"/>
</dbReference>
<dbReference type="SUPFAM" id="SSF48452">
    <property type="entry name" value="TPR-like"/>
    <property type="match status" value="1"/>
</dbReference>
<dbReference type="AlphaFoldDB" id="A0A4R7JK25"/>
<keyword evidence="2" id="KW-1185">Reference proteome</keyword>
<dbReference type="EMBL" id="SOAY01000017">
    <property type="protein sequence ID" value="TDT37944.1"/>
    <property type="molecule type" value="Genomic_DNA"/>
</dbReference>
<organism evidence="1 2">
    <name type="scientific">Maribacter spongiicola</name>
    <dbReference type="NCBI Taxonomy" id="1206753"/>
    <lineage>
        <taxon>Bacteria</taxon>
        <taxon>Pseudomonadati</taxon>
        <taxon>Bacteroidota</taxon>
        <taxon>Flavobacteriia</taxon>
        <taxon>Flavobacteriales</taxon>
        <taxon>Flavobacteriaceae</taxon>
        <taxon>Maribacter</taxon>
    </lineage>
</organism>
<evidence type="ECO:0000313" key="2">
    <source>
        <dbReference type="Proteomes" id="UP000294749"/>
    </source>
</evidence>